<dbReference type="EMBL" id="UZAH01027939">
    <property type="protein sequence ID" value="VDO96349.1"/>
    <property type="molecule type" value="Genomic_DNA"/>
</dbReference>
<reference evidence="3" key="2">
    <citation type="submission" date="2019-09" db="UniProtKB">
        <authorList>
            <consortium name="WormBaseParasite"/>
        </authorList>
    </citation>
    <scope>IDENTIFICATION</scope>
</reference>
<evidence type="ECO:0000313" key="1">
    <source>
        <dbReference type="EMBL" id="VDO96349.1"/>
    </source>
</evidence>
<evidence type="ECO:0000313" key="2">
    <source>
        <dbReference type="Proteomes" id="UP000050761"/>
    </source>
</evidence>
<dbReference type="AlphaFoldDB" id="A0A183FY01"/>
<keyword evidence="2" id="KW-1185">Reference proteome</keyword>
<sequence length="66" mass="7437">MPVRGRLLTIEEQAQIRSLKDAGLTNAIACHDKRELVSSDVRMDVSTTSFEIPMVIGLHLYRVVRV</sequence>
<proteinExistence type="predicted"/>
<dbReference type="WBParaSite" id="HPBE_0001348101-mRNA-1">
    <property type="protein sequence ID" value="HPBE_0001348101-mRNA-1"/>
    <property type="gene ID" value="HPBE_0001348101"/>
</dbReference>
<organism evidence="2 3">
    <name type="scientific">Heligmosomoides polygyrus</name>
    <name type="common">Parasitic roundworm</name>
    <dbReference type="NCBI Taxonomy" id="6339"/>
    <lineage>
        <taxon>Eukaryota</taxon>
        <taxon>Metazoa</taxon>
        <taxon>Ecdysozoa</taxon>
        <taxon>Nematoda</taxon>
        <taxon>Chromadorea</taxon>
        <taxon>Rhabditida</taxon>
        <taxon>Rhabditina</taxon>
        <taxon>Rhabditomorpha</taxon>
        <taxon>Strongyloidea</taxon>
        <taxon>Heligmosomidae</taxon>
        <taxon>Heligmosomoides</taxon>
    </lineage>
</organism>
<protein>
    <submittedName>
        <fullName evidence="3">Transposase</fullName>
    </submittedName>
</protein>
<gene>
    <name evidence="1" type="ORF">HPBE_LOCUS13482</name>
</gene>
<accession>A0A3P7ZZZ0</accession>
<accession>A0A183FY01</accession>
<name>A0A183FY01_HELPZ</name>
<dbReference type="Proteomes" id="UP000050761">
    <property type="component" value="Unassembled WGS sequence"/>
</dbReference>
<reference evidence="1 2" key="1">
    <citation type="submission" date="2018-11" db="EMBL/GenBank/DDBJ databases">
        <authorList>
            <consortium name="Pathogen Informatics"/>
        </authorList>
    </citation>
    <scope>NUCLEOTIDE SEQUENCE [LARGE SCALE GENOMIC DNA]</scope>
</reference>
<evidence type="ECO:0000313" key="3">
    <source>
        <dbReference type="WBParaSite" id="HPBE_0001348101-mRNA-1"/>
    </source>
</evidence>